<dbReference type="STRING" id="1618358.UX80_C0004G0038"/>
<evidence type="ECO:0008006" key="3">
    <source>
        <dbReference type="Google" id="ProtNLM"/>
    </source>
</evidence>
<evidence type="ECO:0000313" key="1">
    <source>
        <dbReference type="EMBL" id="KKU58287.1"/>
    </source>
</evidence>
<reference evidence="1 2" key="1">
    <citation type="journal article" date="2015" name="Nature">
        <title>rRNA introns, odd ribosomes, and small enigmatic genomes across a large radiation of phyla.</title>
        <authorList>
            <person name="Brown C.T."/>
            <person name="Hug L.A."/>
            <person name="Thomas B.C."/>
            <person name="Sharon I."/>
            <person name="Castelle C.J."/>
            <person name="Singh A."/>
            <person name="Wilkins M.J."/>
            <person name="Williams K.H."/>
            <person name="Banfield J.F."/>
        </authorList>
    </citation>
    <scope>NUCLEOTIDE SEQUENCE [LARGE SCALE GENOMIC DNA]</scope>
</reference>
<dbReference type="Proteomes" id="UP000034307">
    <property type="component" value="Unassembled WGS sequence"/>
</dbReference>
<name>A0A0G1RMG9_9BACT</name>
<evidence type="ECO:0000313" key="2">
    <source>
        <dbReference type="Proteomes" id="UP000034307"/>
    </source>
</evidence>
<protein>
    <recommendedName>
        <fullName evidence="3">N-acetyltransferase domain-containing protein</fullName>
    </recommendedName>
</protein>
<gene>
    <name evidence="1" type="ORF">UX80_C0004G0038</name>
</gene>
<sequence length="71" mass="8357">MSLSFRKASIADWETIIFLEKSSSSRLFFAYTKKDETKKYLAKSQVYIIENSGKPIWDYFFRNKGQGPCLF</sequence>
<organism evidence="1 2">
    <name type="scientific">Candidatus Amesbacteria bacterium GW2011_GWA2_47_11b</name>
    <dbReference type="NCBI Taxonomy" id="1618358"/>
    <lineage>
        <taxon>Bacteria</taxon>
        <taxon>Candidatus Amesiibacteriota</taxon>
    </lineage>
</organism>
<dbReference type="AlphaFoldDB" id="A0A0G1RMG9"/>
<comment type="caution">
    <text evidence="1">The sequence shown here is derived from an EMBL/GenBank/DDBJ whole genome shotgun (WGS) entry which is preliminary data.</text>
</comment>
<proteinExistence type="predicted"/>
<accession>A0A0G1RMG9</accession>
<dbReference type="EMBL" id="LCNO01000004">
    <property type="protein sequence ID" value="KKU58287.1"/>
    <property type="molecule type" value="Genomic_DNA"/>
</dbReference>